<feature type="region of interest" description="Disordered" evidence="1">
    <location>
        <begin position="54"/>
        <end position="76"/>
    </location>
</feature>
<keyword evidence="3" id="KW-1185">Reference proteome</keyword>
<sequence>MTVESMIASLSQEDKRIAFELLWLSIERDVSTYTPPHWHGQVLADRLNNPPLEPSLPLSEAMSEVRRRVNERQSST</sequence>
<dbReference type="AlphaFoldDB" id="A0A518G0V0"/>
<proteinExistence type="predicted"/>
<name>A0A518G0V0_9BACT</name>
<evidence type="ECO:0000256" key="1">
    <source>
        <dbReference type="SAM" id="MobiDB-lite"/>
    </source>
</evidence>
<dbReference type="Proteomes" id="UP000318017">
    <property type="component" value="Chromosome"/>
</dbReference>
<evidence type="ECO:0000313" key="2">
    <source>
        <dbReference type="EMBL" id="QDV22223.1"/>
    </source>
</evidence>
<evidence type="ECO:0008006" key="4">
    <source>
        <dbReference type="Google" id="ProtNLM"/>
    </source>
</evidence>
<protein>
    <recommendedName>
        <fullName evidence="4">Addiction module component</fullName>
    </recommendedName>
</protein>
<dbReference type="RefSeq" id="WP_145073442.1">
    <property type="nucleotide sequence ID" value="NZ_CP036298.1"/>
</dbReference>
<gene>
    <name evidence="2" type="ORF">Q31a_05070</name>
</gene>
<evidence type="ECO:0000313" key="3">
    <source>
        <dbReference type="Proteomes" id="UP000318017"/>
    </source>
</evidence>
<reference evidence="2 3" key="1">
    <citation type="submission" date="2019-02" db="EMBL/GenBank/DDBJ databases">
        <title>Deep-cultivation of Planctomycetes and their phenomic and genomic characterization uncovers novel biology.</title>
        <authorList>
            <person name="Wiegand S."/>
            <person name="Jogler M."/>
            <person name="Boedeker C."/>
            <person name="Pinto D."/>
            <person name="Vollmers J."/>
            <person name="Rivas-Marin E."/>
            <person name="Kohn T."/>
            <person name="Peeters S.H."/>
            <person name="Heuer A."/>
            <person name="Rast P."/>
            <person name="Oberbeckmann S."/>
            <person name="Bunk B."/>
            <person name="Jeske O."/>
            <person name="Meyerdierks A."/>
            <person name="Storesund J.E."/>
            <person name="Kallscheuer N."/>
            <person name="Luecker S."/>
            <person name="Lage O.M."/>
            <person name="Pohl T."/>
            <person name="Merkel B.J."/>
            <person name="Hornburger P."/>
            <person name="Mueller R.-W."/>
            <person name="Bruemmer F."/>
            <person name="Labrenz M."/>
            <person name="Spormann A.M."/>
            <person name="Op den Camp H."/>
            <person name="Overmann J."/>
            <person name="Amann R."/>
            <person name="Jetten M.S.M."/>
            <person name="Mascher T."/>
            <person name="Medema M.H."/>
            <person name="Devos D.P."/>
            <person name="Kaster A.-K."/>
            <person name="Ovreas L."/>
            <person name="Rohde M."/>
            <person name="Galperin M.Y."/>
            <person name="Jogler C."/>
        </authorList>
    </citation>
    <scope>NUCLEOTIDE SEQUENCE [LARGE SCALE GENOMIC DNA]</scope>
    <source>
        <strain evidence="2 3">Q31a</strain>
    </source>
</reference>
<dbReference type="KEGG" id="ahel:Q31a_05070"/>
<dbReference type="OrthoDB" id="291542at2"/>
<feature type="compositionally biased region" description="Basic and acidic residues" evidence="1">
    <location>
        <begin position="63"/>
        <end position="76"/>
    </location>
</feature>
<organism evidence="2 3">
    <name type="scientific">Aureliella helgolandensis</name>
    <dbReference type="NCBI Taxonomy" id="2527968"/>
    <lineage>
        <taxon>Bacteria</taxon>
        <taxon>Pseudomonadati</taxon>
        <taxon>Planctomycetota</taxon>
        <taxon>Planctomycetia</taxon>
        <taxon>Pirellulales</taxon>
        <taxon>Pirellulaceae</taxon>
        <taxon>Aureliella</taxon>
    </lineage>
</organism>
<accession>A0A518G0V0</accession>
<dbReference type="EMBL" id="CP036298">
    <property type="protein sequence ID" value="QDV22223.1"/>
    <property type="molecule type" value="Genomic_DNA"/>
</dbReference>